<evidence type="ECO:0000313" key="3">
    <source>
        <dbReference type="Proteomes" id="UP001139028"/>
    </source>
</evidence>
<dbReference type="Pfam" id="PF06496">
    <property type="entry name" value="DUF1097"/>
    <property type="match status" value="1"/>
</dbReference>
<keyword evidence="1" id="KW-0472">Membrane</keyword>
<feature type="transmembrane region" description="Helical" evidence="1">
    <location>
        <begin position="62"/>
        <end position="82"/>
    </location>
</feature>
<feature type="transmembrane region" description="Helical" evidence="1">
    <location>
        <begin position="137"/>
        <end position="159"/>
    </location>
</feature>
<evidence type="ECO:0000256" key="1">
    <source>
        <dbReference type="SAM" id="Phobius"/>
    </source>
</evidence>
<dbReference type="InterPro" id="IPR009476">
    <property type="entry name" value="DUF1097"/>
</dbReference>
<organism evidence="2 3">
    <name type="scientific">Microbulbifer okhotskensis</name>
    <dbReference type="NCBI Taxonomy" id="2926617"/>
    <lineage>
        <taxon>Bacteria</taxon>
        <taxon>Pseudomonadati</taxon>
        <taxon>Pseudomonadota</taxon>
        <taxon>Gammaproteobacteria</taxon>
        <taxon>Cellvibrionales</taxon>
        <taxon>Microbulbiferaceae</taxon>
        <taxon>Microbulbifer</taxon>
    </lineage>
</organism>
<reference evidence="2" key="1">
    <citation type="journal article" date="2022" name="Arch. Microbiol.">
        <title>Microbulbifer okhotskensis sp. nov., isolated from a deep bottom sediment of the Okhotsk Sea.</title>
        <authorList>
            <person name="Romanenko L."/>
            <person name="Kurilenko V."/>
            <person name="Otstavnykh N."/>
            <person name="Velansky P."/>
            <person name="Isaeva M."/>
            <person name="Mikhailov V."/>
        </authorList>
    </citation>
    <scope>NUCLEOTIDE SEQUENCE</scope>
    <source>
        <strain evidence="2">OS29</strain>
    </source>
</reference>
<protein>
    <submittedName>
        <fullName evidence="2">DUF1097 family protein</fullName>
    </submittedName>
</protein>
<keyword evidence="1" id="KW-0812">Transmembrane</keyword>
<dbReference type="Proteomes" id="UP001139028">
    <property type="component" value="Unassembled WGS sequence"/>
</dbReference>
<name>A0A9X2EQV5_9GAMM</name>
<dbReference type="RefSeq" id="WP_252465536.1">
    <property type="nucleotide sequence ID" value="NZ_JALBWM010000019.1"/>
</dbReference>
<evidence type="ECO:0000313" key="2">
    <source>
        <dbReference type="EMBL" id="MCO1334058.1"/>
    </source>
</evidence>
<keyword evidence="3" id="KW-1185">Reference proteome</keyword>
<keyword evidence="1" id="KW-1133">Transmembrane helix</keyword>
<proteinExistence type="predicted"/>
<dbReference type="AlphaFoldDB" id="A0A9X2EQV5"/>
<feature type="transmembrane region" description="Helical" evidence="1">
    <location>
        <begin position="20"/>
        <end position="50"/>
    </location>
</feature>
<accession>A0A9X2EQV5</accession>
<feature type="transmembrane region" description="Helical" evidence="1">
    <location>
        <begin position="88"/>
        <end position="109"/>
    </location>
</feature>
<dbReference type="EMBL" id="JALBWM010000019">
    <property type="protein sequence ID" value="MCO1334058.1"/>
    <property type="molecule type" value="Genomic_DNA"/>
</dbReference>
<gene>
    <name evidence="2" type="ORF">MO867_06850</name>
</gene>
<sequence>MKWLSVLTKRDGLSPQLLRSQIFAVLIVAAVVGYLGGMPTWVAILGVIAYHSRGSGWRTGSYNLVCVVTGLGLGLGAQSAAYKWQIDPSILIVPIALVFSIISVWAMGLVTGIRNLPSYSIGIIIAFLAQVDTTLDAYLQLIAAVSVGAVFAGLVNSIWPRREVATC</sequence>
<comment type="caution">
    <text evidence="2">The sequence shown here is derived from an EMBL/GenBank/DDBJ whole genome shotgun (WGS) entry which is preliminary data.</text>
</comment>